<feature type="domain" description="PilZ" evidence="1">
    <location>
        <begin position="9"/>
        <end position="90"/>
    </location>
</feature>
<dbReference type="AlphaFoldDB" id="A0A2T1HVX4"/>
<accession>A0A2T1HVX4</accession>
<dbReference type="EMBL" id="PVZS01000006">
    <property type="protein sequence ID" value="PSC05811.1"/>
    <property type="molecule type" value="Genomic_DNA"/>
</dbReference>
<dbReference type="SUPFAM" id="SSF141371">
    <property type="entry name" value="PilZ domain-like"/>
    <property type="match status" value="1"/>
</dbReference>
<gene>
    <name evidence="2" type="ORF">SLNSH_07495</name>
</gene>
<proteinExistence type="predicted"/>
<evidence type="ECO:0000259" key="1">
    <source>
        <dbReference type="Pfam" id="PF07238"/>
    </source>
</evidence>
<organism evidence="2 3">
    <name type="scientific">Alsobacter soli</name>
    <dbReference type="NCBI Taxonomy" id="2109933"/>
    <lineage>
        <taxon>Bacteria</taxon>
        <taxon>Pseudomonadati</taxon>
        <taxon>Pseudomonadota</taxon>
        <taxon>Alphaproteobacteria</taxon>
        <taxon>Hyphomicrobiales</taxon>
        <taxon>Alsobacteraceae</taxon>
        <taxon>Alsobacter</taxon>
    </lineage>
</organism>
<dbReference type="InterPro" id="IPR009875">
    <property type="entry name" value="PilZ_domain"/>
</dbReference>
<evidence type="ECO:0000313" key="2">
    <source>
        <dbReference type="EMBL" id="PSC05811.1"/>
    </source>
</evidence>
<comment type="caution">
    <text evidence="2">The sequence shown here is derived from an EMBL/GenBank/DDBJ whole genome shotgun (WGS) entry which is preliminary data.</text>
</comment>
<name>A0A2T1HVX4_9HYPH</name>
<keyword evidence="3" id="KW-1185">Reference proteome</keyword>
<dbReference type="Pfam" id="PF07238">
    <property type="entry name" value="PilZ"/>
    <property type="match status" value="1"/>
</dbReference>
<dbReference type="Proteomes" id="UP000239772">
    <property type="component" value="Unassembled WGS sequence"/>
</dbReference>
<sequence>MERPWMLSQRRKSTRRRALLAAKLVTPAGVTDCLVNDISDTGAKLQFRSPQRDLPRIVQLRLGEEAHPRFCLVCWVAGLHIGVAFENARNGLLDAEALQGRLARMRDGAHA</sequence>
<protein>
    <recommendedName>
        <fullName evidence="1">PilZ domain-containing protein</fullName>
    </recommendedName>
</protein>
<reference evidence="3" key="1">
    <citation type="submission" date="2018-03" db="EMBL/GenBank/DDBJ databases">
        <authorList>
            <person name="Sun L."/>
            <person name="Liu H."/>
            <person name="Chen W."/>
            <person name="Huang K."/>
            <person name="Liu W."/>
            <person name="Gao X."/>
        </authorList>
    </citation>
    <scope>NUCLEOTIDE SEQUENCE [LARGE SCALE GENOMIC DNA]</scope>
    <source>
        <strain evidence="3">SH9</strain>
    </source>
</reference>
<evidence type="ECO:0000313" key="3">
    <source>
        <dbReference type="Proteomes" id="UP000239772"/>
    </source>
</evidence>
<dbReference type="GO" id="GO:0035438">
    <property type="term" value="F:cyclic-di-GMP binding"/>
    <property type="evidence" value="ECO:0007669"/>
    <property type="project" value="InterPro"/>
</dbReference>